<feature type="region of interest" description="Disordered" evidence="1">
    <location>
        <begin position="37"/>
        <end position="59"/>
    </location>
</feature>
<organism evidence="2 3">
    <name type="scientific">Kalanchoe fedtschenkoi</name>
    <name type="common">Lavender scallops</name>
    <name type="synonym">South American air plant</name>
    <dbReference type="NCBI Taxonomy" id="63787"/>
    <lineage>
        <taxon>Eukaryota</taxon>
        <taxon>Viridiplantae</taxon>
        <taxon>Streptophyta</taxon>
        <taxon>Embryophyta</taxon>
        <taxon>Tracheophyta</taxon>
        <taxon>Spermatophyta</taxon>
        <taxon>Magnoliopsida</taxon>
        <taxon>eudicotyledons</taxon>
        <taxon>Gunneridae</taxon>
        <taxon>Pentapetalae</taxon>
        <taxon>Saxifragales</taxon>
        <taxon>Crassulaceae</taxon>
        <taxon>Kalanchoe</taxon>
    </lineage>
</organism>
<sequence length="102" mass="11336">MGAVGVWDCGSSLYDAFELVSFSHLLERRMMLLPHDHARRGGSSDAVDSEKPVGKQLPDSRFSRRKVGAGLMMGFVKSLGGLVERLRKRRVFSRGKIGPQDF</sequence>
<evidence type="ECO:0000256" key="1">
    <source>
        <dbReference type="SAM" id="MobiDB-lite"/>
    </source>
</evidence>
<dbReference type="Gramene" id="Kaladp0008s0561.1.v1.1">
    <property type="protein sequence ID" value="Kaladp0008s0561.1.v1.1.CDS.1"/>
    <property type="gene ID" value="Kaladp0008s0561.v1.1"/>
</dbReference>
<dbReference type="Proteomes" id="UP000594263">
    <property type="component" value="Unplaced"/>
</dbReference>
<keyword evidence="3" id="KW-1185">Reference proteome</keyword>
<dbReference type="PANTHER" id="PTHR33978">
    <property type="entry name" value="SERINE/THREONINE-KINASE"/>
    <property type="match status" value="1"/>
</dbReference>
<dbReference type="EnsemblPlants" id="Kaladp0008s0561.1.v1.1">
    <property type="protein sequence ID" value="Kaladp0008s0561.1.v1.1.CDS.1"/>
    <property type="gene ID" value="Kaladp0008s0561.v1.1"/>
</dbReference>
<protein>
    <submittedName>
        <fullName evidence="2">Uncharacterized protein</fullName>
    </submittedName>
</protein>
<name>A0A7N0RDG8_KALFE</name>
<evidence type="ECO:0000313" key="2">
    <source>
        <dbReference type="EnsemblPlants" id="Kaladp0008s0561.1.v1.1.CDS.1"/>
    </source>
</evidence>
<proteinExistence type="predicted"/>
<evidence type="ECO:0000313" key="3">
    <source>
        <dbReference type="Proteomes" id="UP000594263"/>
    </source>
</evidence>
<dbReference type="PANTHER" id="PTHR33978:SF18">
    <property type="entry name" value="OS01G0656300 PROTEIN"/>
    <property type="match status" value="1"/>
</dbReference>
<dbReference type="AlphaFoldDB" id="A0A7N0RDG8"/>
<reference evidence="2" key="1">
    <citation type="submission" date="2021-01" db="UniProtKB">
        <authorList>
            <consortium name="EnsemblPlants"/>
        </authorList>
    </citation>
    <scope>IDENTIFICATION</scope>
</reference>
<accession>A0A7N0RDG8</accession>